<dbReference type="Proteomes" id="UP000527315">
    <property type="component" value="Unassembled WGS sequence"/>
</dbReference>
<evidence type="ECO:0000313" key="5">
    <source>
        <dbReference type="Proteomes" id="UP000590964"/>
    </source>
</evidence>
<accession>A0A7J4KZ61</accession>
<dbReference type="Proteomes" id="UP000590964">
    <property type="component" value="Unassembled WGS sequence"/>
</dbReference>
<organism evidence="3 4">
    <name type="scientific">Candidatus Iainarchaeum sp</name>
    <dbReference type="NCBI Taxonomy" id="3101447"/>
    <lineage>
        <taxon>Archaea</taxon>
        <taxon>Candidatus Iainarchaeota</taxon>
        <taxon>Candidatus Iainarchaeia</taxon>
        <taxon>Candidatus Iainarchaeales</taxon>
        <taxon>Candidatus Iainarchaeaceae</taxon>
        <taxon>Candidatus Iainarchaeum</taxon>
    </lineage>
</organism>
<evidence type="ECO:0000313" key="2">
    <source>
        <dbReference type="EMBL" id="HIH21980.1"/>
    </source>
</evidence>
<reference evidence="4 5" key="1">
    <citation type="journal article" date="2020" name="bioRxiv">
        <title>A rank-normalized archaeal taxonomy based on genome phylogeny resolves widespread incomplete and uneven classifications.</title>
        <authorList>
            <person name="Rinke C."/>
            <person name="Chuvochina M."/>
            <person name="Mussig A.J."/>
            <person name="Chaumeil P.-A."/>
            <person name="Waite D.W."/>
            <person name="Whitman W.B."/>
            <person name="Parks D.H."/>
            <person name="Hugenholtz P."/>
        </authorList>
    </citation>
    <scope>NUCLEOTIDE SEQUENCE [LARGE SCALE GENOMIC DNA]</scope>
</reference>
<gene>
    <name evidence="2" type="ORF">HA222_04970</name>
    <name evidence="3" type="ORF">HA227_00065</name>
</gene>
<dbReference type="EMBL" id="DUFW01000087">
    <property type="protein sequence ID" value="HIH21980.1"/>
    <property type="molecule type" value="Genomic_DNA"/>
</dbReference>
<dbReference type="EMBL" id="DUFJ01000002">
    <property type="protein sequence ID" value="HIH32626.1"/>
    <property type="molecule type" value="Genomic_DNA"/>
</dbReference>
<feature type="coiled-coil region" evidence="1">
    <location>
        <begin position="239"/>
        <end position="266"/>
    </location>
</feature>
<evidence type="ECO:0000313" key="3">
    <source>
        <dbReference type="EMBL" id="HIH32626.1"/>
    </source>
</evidence>
<protein>
    <submittedName>
        <fullName evidence="3">Uncharacterized protein</fullName>
    </submittedName>
</protein>
<proteinExistence type="predicted"/>
<evidence type="ECO:0000313" key="4">
    <source>
        <dbReference type="Proteomes" id="UP000527315"/>
    </source>
</evidence>
<comment type="caution">
    <text evidence="3">The sequence shown here is derived from an EMBL/GenBank/DDBJ whole genome shotgun (WGS) entry which is preliminary data.</text>
</comment>
<name>A0A7J4KZ61_9ARCH</name>
<keyword evidence="1" id="KW-0175">Coiled coil</keyword>
<sequence>MQIKELARFPPKLAPYPWNDYVLKVYKKLVPGIPEIYKELVTKSLEEPDYLENYLETSFEKMKQTSESVIEKYNKLSGKRGINEEYYKSIKNLMIEHETADFLYYWLPLFAMGEGAFSEYLYEETEKILGKENLRGHFSEILKVKSHANVRAARRHAKIMDLLEKHKDLKKAFEEKFSSLKTVNIRVADVNLKEIFSELLLEELSRREPEAGEILEWLKTSKEKKLFLSLSPQTMSGFLERKPESKEQAESRIKELEARMQPENAKKLALLRKNLAILQKYRDIFSEQYYKTTWIEVVLEAELRAISGKGILEIILEE</sequence>
<evidence type="ECO:0000256" key="1">
    <source>
        <dbReference type="SAM" id="Coils"/>
    </source>
</evidence>
<dbReference type="AlphaFoldDB" id="A0A7J4KZ61"/>